<dbReference type="InterPro" id="IPR004140">
    <property type="entry name" value="Exo70"/>
</dbReference>
<reference evidence="2 3" key="1">
    <citation type="submission" date="2019-11" db="EMBL/GenBank/DDBJ databases">
        <title>Whole genome sequence of Oryza granulata.</title>
        <authorList>
            <person name="Li W."/>
        </authorList>
    </citation>
    <scope>NUCLEOTIDE SEQUENCE [LARGE SCALE GENOMIC DNA]</scope>
    <source>
        <strain evidence="3">cv. Menghai</strain>
        <tissue evidence="2">Leaf</tissue>
    </source>
</reference>
<proteinExistence type="predicted"/>
<dbReference type="PANTHER" id="PTHR12542:SF40">
    <property type="entry name" value="EXOCYST SUBUNIT EXO70 FAMILY PROTEIN"/>
    <property type="match status" value="1"/>
</dbReference>
<protein>
    <recommendedName>
        <fullName evidence="4">Exocyst subunit Exo70 family protein</fullName>
    </recommendedName>
</protein>
<comment type="caution">
    <text evidence="2">The sequence shown here is derived from an EMBL/GenBank/DDBJ whole genome shotgun (WGS) entry which is preliminary data.</text>
</comment>
<feature type="compositionally biased region" description="Basic and acidic residues" evidence="1">
    <location>
        <begin position="220"/>
        <end position="229"/>
    </location>
</feature>
<dbReference type="InterPro" id="IPR016159">
    <property type="entry name" value="Cullin_repeat-like_dom_sf"/>
</dbReference>
<keyword evidence="3" id="KW-1185">Reference proteome</keyword>
<dbReference type="AlphaFoldDB" id="A0A6G1ENG3"/>
<organism evidence="2 3">
    <name type="scientific">Oryza meyeriana var. granulata</name>
    <dbReference type="NCBI Taxonomy" id="110450"/>
    <lineage>
        <taxon>Eukaryota</taxon>
        <taxon>Viridiplantae</taxon>
        <taxon>Streptophyta</taxon>
        <taxon>Embryophyta</taxon>
        <taxon>Tracheophyta</taxon>
        <taxon>Spermatophyta</taxon>
        <taxon>Magnoliopsida</taxon>
        <taxon>Liliopsida</taxon>
        <taxon>Poales</taxon>
        <taxon>Poaceae</taxon>
        <taxon>BOP clade</taxon>
        <taxon>Oryzoideae</taxon>
        <taxon>Oryzeae</taxon>
        <taxon>Oryzinae</taxon>
        <taxon>Oryza</taxon>
        <taxon>Oryza meyeriana</taxon>
    </lineage>
</organism>
<dbReference type="OrthoDB" id="642550at2759"/>
<evidence type="ECO:0008006" key="4">
    <source>
        <dbReference type="Google" id="ProtNLM"/>
    </source>
</evidence>
<sequence>MSSTPHQRYVRRSDASSFQRVVLNVHGLGDIASKITDDRFVLTMIGEFGQAPGPALERWFTELGIGWALRSSAPEKELADLGFDDLVRRWVGGFTVMAHALSATQRHLQDKKRSAFPTAQAQALQEGLQFARFAEATVSKMLAFTDALPAAAGYHRIDMIEQMATNLMDQLEKKSKSFSDPSLRHQKLWKVPNIELRKNLRKAIIDKVITGTSRYKEYLEDHPERKKNGSDPQDMEDTVNELFEGAYLEAHPEQEICGSDQQDMEDMVNSLFEG</sequence>
<dbReference type="GO" id="GO:0006887">
    <property type="term" value="P:exocytosis"/>
    <property type="evidence" value="ECO:0007669"/>
    <property type="project" value="InterPro"/>
</dbReference>
<evidence type="ECO:0000313" key="3">
    <source>
        <dbReference type="Proteomes" id="UP000479710"/>
    </source>
</evidence>
<feature type="region of interest" description="Disordered" evidence="1">
    <location>
        <begin position="220"/>
        <end position="240"/>
    </location>
</feature>
<dbReference type="EMBL" id="SPHZ02000003">
    <property type="protein sequence ID" value="KAF0926162.1"/>
    <property type="molecule type" value="Genomic_DNA"/>
</dbReference>
<name>A0A6G1ENG3_9ORYZ</name>
<dbReference type="SUPFAM" id="SSF74788">
    <property type="entry name" value="Cullin repeat-like"/>
    <property type="match status" value="1"/>
</dbReference>
<gene>
    <name evidence="2" type="ORF">E2562_022000</name>
</gene>
<evidence type="ECO:0000256" key="1">
    <source>
        <dbReference type="SAM" id="MobiDB-lite"/>
    </source>
</evidence>
<dbReference type="Proteomes" id="UP000479710">
    <property type="component" value="Unassembled WGS sequence"/>
</dbReference>
<dbReference type="Gene3D" id="1.20.1280.170">
    <property type="entry name" value="Exocyst complex component Exo70"/>
    <property type="match status" value="1"/>
</dbReference>
<dbReference type="GO" id="GO:0000145">
    <property type="term" value="C:exocyst"/>
    <property type="evidence" value="ECO:0007669"/>
    <property type="project" value="InterPro"/>
</dbReference>
<accession>A0A6G1ENG3</accession>
<evidence type="ECO:0000313" key="2">
    <source>
        <dbReference type="EMBL" id="KAF0926162.1"/>
    </source>
</evidence>
<dbReference type="PANTHER" id="PTHR12542">
    <property type="entry name" value="EXOCYST COMPLEX PROTEIN EXO70"/>
    <property type="match status" value="1"/>
</dbReference>